<evidence type="ECO:0000313" key="2">
    <source>
        <dbReference type="EMBL" id="PWW78966.1"/>
    </source>
</evidence>
<evidence type="ECO:0000256" key="1">
    <source>
        <dbReference type="SAM" id="Coils"/>
    </source>
</evidence>
<evidence type="ECO:0000313" key="3">
    <source>
        <dbReference type="Proteomes" id="UP000246991"/>
    </source>
</evidence>
<keyword evidence="1" id="KW-0175">Coiled coil</keyword>
<reference evidence="2 3" key="1">
    <citation type="submission" date="2018-03" db="EMBL/GenBank/DDBJ databases">
        <title>Genomes of Pezizomycetes fungi and the evolution of truffles.</title>
        <authorList>
            <person name="Murat C."/>
            <person name="Payen T."/>
            <person name="Noel B."/>
            <person name="Kuo A."/>
            <person name="Martin F.M."/>
        </authorList>
    </citation>
    <scope>NUCLEOTIDE SEQUENCE [LARGE SCALE GENOMIC DNA]</scope>
    <source>
        <strain evidence="2">091103-1</strain>
    </source>
</reference>
<dbReference type="OrthoDB" id="5404006at2759"/>
<comment type="caution">
    <text evidence="2">The sequence shown here is derived from an EMBL/GenBank/DDBJ whole genome shotgun (WGS) entry which is preliminary data.</text>
</comment>
<organism evidence="2 3">
    <name type="scientific">Tuber magnatum</name>
    <name type="common">white Piedmont truffle</name>
    <dbReference type="NCBI Taxonomy" id="42249"/>
    <lineage>
        <taxon>Eukaryota</taxon>
        <taxon>Fungi</taxon>
        <taxon>Dikarya</taxon>
        <taxon>Ascomycota</taxon>
        <taxon>Pezizomycotina</taxon>
        <taxon>Pezizomycetes</taxon>
        <taxon>Pezizales</taxon>
        <taxon>Tuberaceae</taxon>
        <taxon>Tuber</taxon>
    </lineage>
</organism>
<feature type="coiled-coil region" evidence="1">
    <location>
        <begin position="188"/>
        <end position="222"/>
    </location>
</feature>
<dbReference type="AlphaFoldDB" id="A0A317T0N4"/>
<dbReference type="Proteomes" id="UP000246991">
    <property type="component" value="Unassembled WGS sequence"/>
</dbReference>
<accession>A0A317T0N4</accession>
<proteinExistence type="predicted"/>
<sequence length="477" mass="53222">MSGWLRGPKSPRAKRILRLEAPALVKQKHVAPFTLNRISENPSLIDISVSENGILPDISGSPGVLTAESKIRVIRFIDEIDRWYVQNKGDEAVVMVKIRARLKGDRSEAWLKSLTTYRSTPLTVNKIRQRLLKDFRVEKWKELMELRYGEGASHEDGQSYLSVADGGRMPEYFLGSEFKLKLDYMEDIEKFREQVKSKNSEIKLLESIIEGKEEARKAAELKTETQLEMSSEALARVSEIVINSVSGMEDKKLGELEKRRAEEDNRYRIMADYVITMGEEVTKLRDIVQKLQKEGSSGTPTAVNSPVATPRKLPRVIPNSPYIAGSIACPIPLKPTKKDIAMNLLDERNEYAKEKALKAHLTRFRGGGPIHLAKEDSVSSEDTSLPIQSASSNVSPPLATRELETEIGELLREADEGGDRGLLGGGLGGDEGSEKFLLKHNFKVGNEWRGGSVRSMAMIPLISFVRGPIAPHIYSVL</sequence>
<dbReference type="EMBL" id="PYWC01000011">
    <property type="protein sequence ID" value="PWW78966.1"/>
    <property type="molecule type" value="Genomic_DNA"/>
</dbReference>
<protein>
    <submittedName>
        <fullName evidence="2">Uncharacterized protein</fullName>
    </submittedName>
</protein>
<keyword evidence="3" id="KW-1185">Reference proteome</keyword>
<name>A0A317T0N4_9PEZI</name>
<gene>
    <name evidence="2" type="ORF">C7212DRAFT_309484</name>
</gene>